<feature type="domain" description="Activator of Hsp90 ATPase homologue 1/2-like C-terminal" evidence="2">
    <location>
        <begin position="14"/>
        <end position="143"/>
    </location>
</feature>
<keyword evidence="4" id="KW-1185">Reference proteome</keyword>
<protein>
    <recommendedName>
        <fullName evidence="2">Activator of Hsp90 ATPase homologue 1/2-like C-terminal domain-containing protein</fullName>
    </recommendedName>
</protein>
<name>A0AAV9N987_9EURO</name>
<proteinExistence type="inferred from homology"/>
<organism evidence="3 4">
    <name type="scientific">Exophiala bonariae</name>
    <dbReference type="NCBI Taxonomy" id="1690606"/>
    <lineage>
        <taxon>Eukaryota</taxon>
        <taxon>Fungi</taxon>
        <taxon>Dikarya</taxon>
        <taxon>Ascomycota</taxon>
        <taxon>Pezizomycotina</taxon>
        <taxon>Eurotiomycetes</taxon>
        <taxon>Chaetothyriomycetidae</taxon>
        <taxon>Chaetothyriales</taxon>
        <taxon>Herpotrichiellaceae</taxon>
        <taxon>Exophiala</taxon>
    </lineage>
</organism>
<evidence type="ECO:0000256" key="1">
    <source>
        <dbReference type="ARBA" id="ARBA00006817"/>
    </source>
</evidence>
<dbReference type="InterPro" id="IPR013538">
    <property type="entry name" value="ASHA1/2-like_C"/>
</dbReference>
<gene>
    <name evidence="3" type="ORF">LTR84_002908</name>
</gene>
<evidence type="ECO:0000313" key="4">
    <source>
        <dbReference type="Proteomes" id="UP001358417"/>
    </source>
</evidence>
<dbReference type="EMBL" id="JAVRRD010000014">
    <property type="protein sequence ID" value="KAK5052104.1"/>
    <property type="molecule type" value="Genomic_DNA"/>
</dbReference>
<comment type="caution">
    <text evidence="3">The sequence shown here is derived from an EMBL/GenBank/DDBJ whole genome shotgun (WGS) entry which is preliminary data.</text>
</comment>
<dbReference type="Gene3D" id="3.30.530.20">
    <property type="match status" value="1"/>
</dbReference>
<sequence length="162" mass="18553">MATWEFTVQHDIMASPDIIYQVWLDGNDSRGPWVGDGDRKIDGRLGGSFSWDDRNFSDMGGGGGCWGHFGEFTKLENNSLPYRIEYTWKSQWTDQYASQMLVTLDTDKTDERFTKVTVRQTGLPDNRHGYEHKHAWIRILGEMGAKFWGNAGIKDARTKVLV</sequence>
<dbReference type="Pfam" id="PF08327">
    <property type="entry name" value="AHSA1"/>
    <property type="match status" value="1"/>
</dbReference>
<dbReference type="SUPFAM" id="SSF55961">
    <property type="entry name" value="Bet v1-like"/>
    <property type="match status" value="1"/>
</dbReference>
<reference evidence="3 4" key="1">
    <citation type="submission" date="2023-08" db="EMBL/GenBank/DDBJ databases">
        <title>Black Yeasts Isolated from many extreme environments.</title>
        <authorList>
            <person name="Coleine C."/>
            <person name="Stajich J.E."/>
            <person name="Selbmann L."/>
        </authorList>
    </citation>
    <scope>NUCLEOTIDE SEQUENCE [LARGE SCALE GENOMIC DNA]</scope>
    <source>
        <strain evidence="3 4">CCFEE 5792</strain>
    </source>
</reference>
<dbReference type="GeneID" id="89971107"/>
<dbReference type="RefSeq" id="XP_064706118.1">
    <property type="nucleotide sequence ID" value="XM_064846508.1"/>
</dbReference>
<dbReference type="InterPro" id="IPR023393">
    <property type="entry name" value="START-like_dom_sf"/>
</dbReference>
<dbReference type="Proteomes" id="UP001358417">
    <property type="component" value="Unassembled WGS sequence"/>
</dbReference>
<comment type="similarity">
    <text evidence="1">Belongs to the AHA1 family.</text>
</comment>
<dbReference type="AlphaFoldDB" id="A0AAV9N987"/>
<accession>A0AAV9N987</accession>
<evidence type="ECO:0000259" key="2">
    <source>
        <dbReference type="Pfam" id="PF08327"/>
    </source>
</evidence>
<evidence type="ECO:0000313" key="3">
    <source>
        <dbReference type="EMBL" id="KAK5052104.1"/>
    </source>
</evidence>